<dbReference type="RefSeq" id="WP_235666421.1">
    <property type="nucleotide sequence ID" value="NZ_AP022604.1"/>
</dbReference>
<dbReference type="Gene3D" id="1.10.10.10">
    <property type="entry name" value="Winged helix-like DNA-binding domain superfamily/Winged helix DNA-binding domain"/>
    <property type="match status" value="1"/>
</dbReference>
<dbReference type="PANTHER" id="PTHR43133">
    <property type="entry name" value="RNA POLYMERASE ECF-TYPE SIGMA FACTO"/>
    <property type="match status" value="1"/>
</dbReference>
<dbReference type="GO" id="GO:0006950">
    <property type="term" value="P:response to stress"/>
    <property type="evidence" value="ECO:0007669"/>
    <property type="project" value="UniProtKB-ARBA"/>
</dbReference>
<dbReference type="GO" id="GO:0016987">
    <property type="term" value="F:sigma factor activity"/>
    <property type="evidence" value="ECO:0007669"/>
    <property type="project" value="UniProtKB-KW"/>
</dbReference>
<evidence type="ECO:0000313" key="10">
    <source>
        <dbReference type="Proteomes" id="UP000282551"/>
    </source>
</evidence>
<sequence>MRESTVTAAAGRFEAEVLPYRDALLRAARRLTRTEADAEDLLQDTLLRAYAGFEGFQTGTNLNAWLFRILHNQWVSAFRHRQRRPAEVSFDALTEHDLARAAAARPAAARSAEAAVLAALPGPELEAALGALSEDFRTAVYYAEVAGYTYLEVAALMGTPVGTAMSRVSRARQRLREQLTAA</sequence>
<keyword evidence="3 6" id="KW-0731">Sigma factor</keyword>
<feature type="domain" description="RNA polymerase sigma-70 region 2" evidence="7">
    <location>
        <begin position="20"/>
        <end position="84"/>
    </location>
</feature>
<evidence type="ECO:0000256" key="1">
    <source>
        <dbReference type="ARBA" id="ARBA00010641"/>
    </source>
</evidence>
<keyword evidence="5 6" id="KW-0804">Transcription</keyword>
<dbReference type="CDD" id="cd06171">
    <property type="entry name" value="Sigma70_r4"/>
    <property type="match status" value="1"/>
</dbReference>
<dbReference type="GO" id="GO:0006352">
    <property type="term" value="P:DNA-templated transcription initiation"/>
    <property type="evidence" value="ECO:0007669"/>
    <property type="project" value="InterPro"/>
</dbReference>
<dbReference type="InterPro" id="IPR013324">
    <property type="entry name" value="RNA_pol_sigma_r3/r4-like"/>
</dbReference>
<gene>
    <name evidence="9" type="primary">rpoE_1</name>
    <name evidence="9" type="ORF">NCTC10485_01891</name>
</gene>
<dbReference type="InterPro" id="IPR039425">
    <property type="entry name" value="RNA_pol_sigma-70-like"/>
</dbReference>
<dbReference type="InterPro" id="IPR013249">
    <property type="entry name" value="RNA_pol_sigma70_r4_t2"/>
</dbReference>
<dbReference type="Gene3D" id="1.10.1740.10">
    <property type="match status" value="1"/>
</dbReference>
<accession>A0A448I548</accession>
<evidence type="ECO:0000313" key="9">
    <source>
        <dbReference type="EMBL" id="VEG47608.1"/>
    </source>
</evidence>
<dbReference type="AlphaFoldDB" id="A0A448I548"/>
<dbReference type="SUPFAM" id="SSF88659">
    <property type="entry name" value="Sigma3 and sigma4 domains of RNA polymerase sigma factors"/>
    <property type="match status" value="1"/>
</dbReference>
<dbReference type="InterPro" id="IPR007627">
    <property type="entry name" value="RNA_pol_sigma70_r2"/>
</dbReference>
<dbReference type="PANTHER" id="PTHR43133:SF59">
    <property type="entry name" value="ECF RNA POLYMERASE SIGMA FACTOR SIGR"/>
    <property type="match status" value="1"/>
</dbReference>
<dbReference type="Pfam" id="PF04542">
    <property type="entry name" value="Sigma70_r2"/>
    <property type="match status" value="1"/>
</dbReference>
<dbReference type="Pfam" id="PF08281">
    <property type="entry name" value="Sigma70_r4_2"/>
    <property type="match status" value="1"/>
</dbReference>
<dbReference type="EMBL" id="LR134355">
    <property type="protein sequence ID" value="VEG47608.1"/>
    <property type="molecule type" value="Genomic_DNA"/>
</dbReference>
<dbReference type="NCBIfam" id="TIGR02937">
    <property type="entry name" value="sigma70-ECF"/>
    <property type="match status" value="1"/>
</dbReference>
<feature type="domain" description="RNA polymerase sigma factor 70 region 4 type 2" evidence="8">
    <location>
        <begin position="124"/>
        <end position="175"/>
    </location>
</feature>
<reference evidence="9 10" key="1">
    <citation type="submission" date="2018-12" db="EMBL/GenBank/DDBJ databases">
        <authorList>
            <consortium name="Pathogen Informatics"/>
        </authorList>
    </citation>
    <scope>NUCLEOTIDE SEQUENCE [LARGE SCALE GENOMIC DNA]</scope>
    <source>
        <strain evidence="9 10">NCTC10485</strain>
    </source>
</reference>
<proteinExistence type="inferred from homology"/>
<evidence type="ECO:0000256" key="6">
    <source>
        <dbReference type="RuleBase" id="RU000716"/>
    </source>
</evidence>
<dbReference type="InterPro" id="IPR013325">
    <property type="entry name" value="RNA_pol_sigma_r2"/>
</dbReference>
<organism evidence="9 10">
    <name type="scientific">Mycolicibacterium chitae</name>
    <name type="common">Mycobacterium chitae</name>
    <dbReference type="NCBI Taxonomy" id="1792"/>
    <lineage>
        <taxon>Bacteria</taxon>
        <taxon>Bacillati</taxon>
        <taxon>Actinomycetota</taxon>
        <taxon>Actinomycetes</taxon>
        <taxon>Mycobacteriales</taxon>
        <taxon>Mycobacteriaceae</taxon>
        <taxon>Mycolicibacterium</taxon>
    </lineage>
</organism>
<evidence type="ECO:0000259" key="8">
    <source>
        <dbReference type="Pfam" id="PF08281"/>
    </source>
</evidence>
<evidence type="ECO:0000256" key="3">
    <source>
        <dbReference type="ARBA" id="ARBA00023082"/>
    </source>
</evidence>
<keyword evidence="4 6" id="KW-0238">DNA-binding</keyword>
<dbReference type="SUPFAM" id="SSF88946">
    <property type="entry name" value="Sigma2 domain of RNA polymerase sigma factors"/>
    <property type="match status" value="1"/>
</dbReference>
<dbReference type="Proteomes" id="UP000282551">
    <property type="component" value="Chromosome"/>
</dbReference>
<comment type="similarity">
    <text evidence="1 6">Belongs to the sigma-70 factor family. ECF subfamily.</text>
</comment>
<protein>
    <recommendedName>
        <fullName evidence="6">RNA polymerase sigma factor</fullName>
    </recommendedName>
</protein>
<dbReference type="InterPro" id="IPR000838">
    <property type="entry name" value="RNA_pol_sigma70_ECF_CS"/>
</dbReference>
<dbReference type="GO" id="GO:0003677">
    <property type="term" value="F:DNA binding"/>
    <property type="evidence" value="ECO:0007669"/>
    <property type="project" value="UniProtKB-KW"/>
</dbReference>
<dbReference type="InterPro" id="IPR036388">
    <property type="entry name" value="WH-like_DNA-bd_sf"/>
</dbReference>
<dbReference type="PROSITE" id="PS01063">
    <property type="entry name" value="SIGMA70_ECF"/>
    <property type="match status" value="1"/>
</dbReference>
<keyword evidence="2 6" id="KW-0805">Transcription regulation</keyword>
<evidence type="ECO:0000256" key="4">
    <source>
        <dbReference type="ARBA" id="ARBA00023125"/>
    </source>
</evidence>
<dbReference type="InterPro" id="IPR014284">
    <property type="entry name" value="RNA_pol_sigma-70_dom"/>
</dbReference>
<evidence type="ECO:0000256" key="2">
    <source>
        <dbReference type="ARBA" id="ARBA00023015"/>
    </source>
</evidence>
<keyword evidence="10" id="KW-1185">Reference proteome</keyword>
<evidence type="ECO:0000256" key="5">
    <source>
        <dbReference type="ARBA" id="ARBA00023163"/>
    </source>
</evidence>
<evidence type="ECO:0000259" key="7">
    <source>
        <dbReference type="Pfam" id="PF04542"/>
    </source>
</evidence>
<name>A0A448I548_MYCCI</name>